<comment type="caution">
    <text evidence="2">The sequence shown here is derived from an EMBL/GenBank/DDBJ whole genome shotgun (WGS) entry which is preliminary data.</text>
</comment>
<dbReference type="EMBL" id="PUHY01000005">
    <property type="protein sequence ID" value="PQO37452.1"/>
    <property type="molecule type" value="Genomic_DNA"/>
</dbReference>
<keyword evidence="1" id="KW-1133">Transmembrane helix</keyword>
<feature type="transmembrane region" description="Helical" evidence="1">
    <location>
        <begin position="32"/>
        <end position="55"/>
    </location>
</feature>
<evidence type="ECO:0000313" key="2">
    <source>
        <dbReference type="EMBL" id="PQO37452.1"/>
    </source>
</evidence>
<sequence length="147" mass="16513">MSSSKSPHPSGFHDDLNADLGSGAHGLRLREFLIPFMAGAALMLLLCQVFPFAFYGELVRANVLSLDSSPDEPDVMEWRRYEFWLIAFPVLFWCATLFTTVIWGYVATWRYAEAGRRESWTAIVMFLVTLVAGVCGLASAFGELKYM</sequence>
<evidence type="ECO:0000313" key="3">
    <source>
        <dbReference type="Proteomes" id="UP000238322"/>
    </source>
</evidence>
<protein>
    <submittedName>
        <fullName evidence="2">Uncharacterized protein</fullName>
    </submittedName>
</protein>
<dbReference type="Proteomes" id="UP000238322">
    <property type="component" value="Unassembled WGS sequence"/>
</dbReference>
<keyword evidence="1" id="KW-0472">Membrane</keyword>
<feature type="transmembrane region" description="Helical" evidence="1">
    <location>
        <begin position="120"/>
        <end position="141"/>
    </location>
</feature>
<dbReference type="AlphaFoldDB" id="A0A2S8FZ38"/>
<name>A0A2S8FZ38_9BACT</name>
<feature type="transmembrane region" description="Helical" evidence="1">
    <location>
        <begin position="83"/>
        <end position="108"/>
    </location>
</feature>
<organism evidence="2 3">
    <name type="scientific">Blastopirellula marina</name>
    <dbReference type="NCBI Taxonomy" id="124"/>
    <lineage>
        <taxon>Bacteria</taxon>
        <taxon>Pseudomonadati</taxon>
        <taxon>Planctomycetota</taxon>
        <taxon>Planctomycetia</taxon>
        <taxon>Pirellulales</taxon>
        <taxon>Pirellulaceae</taxon>
        <taxon>Blastopirellula</taxon>
    </lineage>
</organism>
<gene>
    <name evidence="2" type="ORF">C5Y83_05780</name>
</gene>
<proteinExistence type="predicted"/>
<evidence type="ECO:0000256" key="1">
    <source>
        <dbReference type="SAM" id="Phobius"/>
    </source>
</evidence>
<keyword evidence="1" id="KW-0812">Transmembrane</keyword>
<accession>A0A2S8FZ38</accession>
<reference evidence="2 3" key="1">
    <citation type="submission" date="2018-02" db="EMBL/GenBank/DDBJ databases">
        <title>Comparative genomes isolates from brazilian mangrove.</title>
        <authorList>
            <person name="Araujo J.E."/>
            <person name="Taketani R.G."/>
            <person name="Silva M.C.P."/>
            <person name="Loureco M.V."/>
            <person name="Andreote F.D."/>
        </authorList>
    </citation>
    <scope>NUCLEOTIDE SEQUENCE [LARGE SCALE GENOMIC DNA]</scope>
    <source>
        <strain evidence="2 3">Hex-1 MGV</strain>
    </source>
</reference>